<dbReference type="FunFam" id="3.40.1190.20:FF:000037">
    <property type="entry name" value="Fructokinase"/>
    <property type="match status" value="1"/>
</dbReference>
<dbReference type="SUPFAM" id="SSF53613">
    <property type="entry name" value="Ribokinase-like"/>
    <property type="match status" value="1"/>
</dbReference>
<evidence type="ECO:0000313" key="8">
    <source>
        <dbReference type="EMBL" id="PWE46797.1"/>
    </source>
</evidence>
<keyword evidence="2 6" id="KW-0808">Transferase</keyword>
<name>A0A2U2DBW1_9PSED</name>
<dbReference type="Proteomes" id="UP000245056">
    <property type="component" value="Unassembled WGS sequence"/>
</dbReference>
<dbReference type="EMBL" id="QFAW01000006">
    <property type="protein sequence ID" value="PWE46797.1"/>
    <property type="molecule type" value="Genomic_DNA"/>
</dbReference>
<dbReference type="PANTHER" id="PTHR43085:SF1">
    <property type="entry name" value="PSEUDOURIDINE KINASE-RELATED"/>
    <property type="match status" value="1"/>
</dbReference>
<evidence type="ECO:0000256" key="1">
    <source>
        <dbReference type="ARBA" id="ARBA00010688"/>
    </source>
</evidence>
<protein>
    <submittedName>
        <fullName evidence="8">Carbohydrate kinase</fullName>
    </submittedName>
</protein>
<dbReference type="InterPro" id="IPR029056">
    <property type="entry name" value="Ribokinase-like"/>
</dbReference>
<evidence type="ECO:0000256" key="5">
    <source>
        <dbReference type="ARBA" id="ARBA00022840"/>
    </source>
</evidence>
<dbReference type="GO" id="GO:0005524">
    <property type="term" value="F:ATP binding"/>
    <property type="evidence" value="ECO:0007669"/>
    <property type="project" value="UniProtKB-KW"/>
</dbReference>
<evidence type="ECO:0000256" key="6">
    <source>
        <dbReference type="RuleBase" id="RU003704"/>
    </source>
</evidence>
<dbReference type="Pfam" id="PF00294">
    <property type="entry name" value="PfkB"/>
    <property type="match status" value="1"/>
</dbReference>
<proteinExistence type="inferred from homology"/>
<dbReference type="PANTHER" id="PTHR43085">
    <property type="entry name" value="HEXOKINASE FAMILY MEMBER"/>
    <property type="match status" value="1"/>
</dbReference>
<evidence type="ECO:0000313" key="9">
    <source>
        <dbReference type="Proteomes" id="UP000245056"/>
    </source>
</evidence>
<dbReference type="PROSITE" id="PS00584">
    <property type="entry name" value="PFKB_KINASES_2"/>
    <property type="match status" value="1"/>
</dbReference>
<dbReference type="InterPro" id="IPR050306">
    <property type="entry name" value="PfkB_Carbo_kinase"/>
</dbReference>
<keyword evidence="4 6" id="KW-0418">Kinase</keyword>
<organism evidence="8 9">
    <name type="scientific">Pseudomonas prosekii</name>
    <dbReference type="NCBI Taxonomy" id="1148509"/>
    <lineage>
        <taxon>Bacteria</taxon>
        <taxon>Pseudomonadati</taxon>
        <taxon>Pseudomonadota</taxon>
        <taxon>Gammaproteobacteria</taxon>
        <taxon>Pseudomonadales</taxon>
        <taxon>Pseudomonadaceae</taxon>
        <taxon>Pseudomonas</taxon>
    </lineage>
</organism>
<dbReference type="GO" id="GO:0008865">
    <property type="term" value="F:fructokinase activity"/>
    <property type="evidence" value="ECO:0007669"/>
    <property type="project" value="UniProtKB-ARBA"/>
</dbReference>
<keyword evidence="3" id="KW-0547">Nucleotide-binding</keyword>
<dbReference type="CDD" id="cd01167">
    <property type="entry name" value="bac_FRK"/>
    <property type="match status" value="1"/>
</dbReference>
<reference evidence="8 9" key="1">
    <citation type="submission" date="2018-05" db="EMBL/GenBank/DDBJ databases">
        <title>Genome sequences of two Antarctic strains of Pseudomonas prosekii: insights into adaptation to extreme conditions.</title>
        <authorList>
            <person name="Snopkova K."/>
            <person name="Dufkova K."/>
            <person name="Cejkova D."/>
            <person name="Sedlacek I."/>
            <person name="Smajs D."/>
        </authorList>
    </citation>
    <scope>NUCLEOTIDE SEQUENCE [LARGE SCALE GENOMIC DNA]</scope>
    <source>
        <strain evidence="8 9">P2673</strain>
    </source>
</reference>
<comment type="caution">
    <text evidence="8">The sequence shown here is derived from an EMBL/GenBank/DDBJ whole genome shotgun (WGS) entry which is preliminary data.</text>
</comment>
<gene>
    <name evidence="8" type="ORF">C9I49_05895</name>
</gene>
<sequence>MYLVCGEALFDFFSEDDASGLASKVNFKAIAGGSPFNVAVGLRRLGVDSALFAGLSTDYLGRRLQQVLQEEGVRADYLVDFAAPTTLAMVAVGANGSPHYSFRGEGCADRQLRLEHLPELGPQVRGLHIGSFSLVVQPIADTLLALVGRESGKRLISLDPNVRLNPEPNIDLWRSRIAELVELADLIKVSDEDLSLLYPEQDPQRVIESWLTHRCQLVFLTRGGEGASVFSRAHGSWSVPACSVTIADTVGAGDTFQAALITWLTEQQLDSVDGVQRLSREQIDAMLKFAVQAAALTCGKTGPDLPYRHQLELR</sequence>
<feature type="domain" description="Carbohydrate kinase PfkB" evidence="7">
    <location>
        <begin position="4"/>
        <end position="306"/>
    </location>
</feature>
<dbReference type="RefSeq" id="WP_101207363.1">
    <property type="nucleotide sequence ID" value="NZ_JBJGXP010000002.1"/>
</dbReference>
<keyword evidence="5" id="KW-0067">ATP-binding</keyword>
<dbReference type="Gene3D" id="3.40.1190.20">
    <property type="match status" value="1"/>
</dbReference>
<evidence type="ECO:0000256" key="4">
    <source>
        <dbReference type="ARBA" id="ARBA00022777"/>
    </source>
</evidence>
<dbReference type="InterPro" id="IPR011611">
    <property type="entry name" value="PfkB_dom"/>
</dbReference>
<evidence type="ECO:0000259" key="7">
    <source>
        <dbReference type="Pfam" id="PF00294"/>
    </source>
</evidence>
<dbReference type="InterPro" id="IPR002139">
    <property type="entry name" value="Ribo/fructo_kinase"/>
</dbReference>
<accession>A0A2U2DBW1</accession>
<comment type="similarity">
    <text evidence="1 6">Belongs to the carbohydrate kinase PfkB family.</text>
</comment>
<evidence type="ECO:0000256" key="3">
    <source>
        <dbReference type="ARBA" id="ARBA00022741"/>
    </source>
</evidence>
<dbReference type="OrthoDB" id="9779730at2"/>
<dbReference type="GO" id="GO:0006000">
    <property type="term" value="P:fructose metabolic process"/>
    <property type="evidence" value="ECO:0007669"/>
    <property type="project" value="UniProtKB-ARBA"/>
</dbReference>
<dbReference type="InterPro" id="IPR002173">
    <property type="entry name" value="Carboh/pur_kinase_PfkB_CS"/>
</dbReference>
<dbReference type="PRINTS" id="PR00990">
    <property type="entry name" value="RIBOKINASE"/>
</dbReference>
<dbReference type="AlphaFoldDB" id="A0A2U2DBW1"/>
<evidence type="ECO:0000256" key="2">
    <source>
        <dbReference type="ARBA" id="ARBA00022679"/>
    </source>
</evidence>